<keyword evidence="3 5" id="KW-0949">S-adenosyl-L-methionine</keyword>
<evidence type="ECO:0000256" key="1">
    <source>
        <dbReference type="ARBA" id="ARBA00022603"/>
    </source>
</evidence>
<feature type="binding site" evidence="5">
    <location>
        <position position="159"/>
    </location>
    <ligand>
        <name>S-adenosyl-L-methionine</name>
        <dbReference type="ChEBI" id="CHEBI:59789"/>
    </ligand>
</feature>
<dbReference type="PROSITE" id="PS00092">
    <property type="entry name" value="N6_MTASE"/>
    <property type="match status" value="1"/>
</dbReference>
<keyword evidence="9" id="KW-1185">Reference proteome</keyword>
<evidence type="ECO:0000256" key="2">
    <source>
        <dbReference type="ARBA" id="ARBA00022679"/>
    </source>
</evidence>
<keyword evidence="1 5" id="KW-0489">Methyltransferase</keyword>
<evidence type="ECO:0000313" key="8">
    <source>
        <dbReference type="EMBL" id="GGX66768.1"/>
    </source>
</evidence>
<keyword evidence="2 5" id="KW-0808">Transferase</keyword>
<comment type="catalytic activity">
    <reaction evidence="4 5">
        <text>L-glutaminyl-[peptide chain release factor] + S-adenosyl-L-methionine = N(5)-methyl-L-glutaminyl-[peptide chain release factor] + S-adenosyl-L-homocysteine + H(+)</text>
        <dbReference type="Rhea" id="RHEA:42896"/>
        <dbReference type="Rhea" id="RHEA-COMP:10271"/>
        <dbReference type="Rhea" id="RHEA-COMP:10272"/>
        <dbReference type="ChEBI" id="CHEBI:15378"/>
        <dbReference type="ChEBI" id="CHEBI:30011"/>
        <dbReference type="ChEBI" id="CHEBI:57856"/>
        <dbReference type="ChEBI" id="CHEBI:59789"/>
        <dbReference type="ChEBI" id="CHEBI:61891"/>
        <dbReference type="EC" id="2.1.1.297"/>
    </reaction>
</comment>
<dbReference type="GO" id="GO:0102559">
    <property type="term" value="F:peptide chain release factor N(5)-glutamine methyltransferase activity"/>
    <property type="evidence" value="ECO:0007669"/>
    <property type="project" value="UniProtKB-EC"/>
</dbReference>
<dbReference type="SUPFAM" id="SSF53335">
    <property type="entry name" value="S-adenosyl-L-methionine-dependent methyltransferases"/>
    <property type="match status" value="1"/>
</dbReference>
<comment type="caution">
    <text evidence="8">The sequence shown here is derived from an EMBL/GenBank/DDBJ whole genome shotgun (WGS) entry which is preliminary data.</text>
</comment>
<feature type="binding site" evidence="5">
    <location>
        <position position="188"/>
    </location>
    <ligand>
        <name>S-adenosyl-L-methionine</name>
        <dbReference type="ChEBI" id="CHEBI:59789"/>
    </ligand>
</feature>
<dbReference type="NCBIfam" id="TIGR03534">
    <property type="entry name" value="RF_mod_PrmC"/>
    <property type="match status" value="1"/>
</dbReference>
<dbReference type="Gene3D" id="3.40.50.150">
    <property type="entry name" value="Vaccinia Virus protein VP39"/>
    <property type="match status" value="1"/>
</dbReference>
<dbReference type="InterPro" id="IPR004556">
    <property type="entry name" value="HemK-like"/>
</dbReference>
<dbReference type="Proteomes" id="UP000600865">
    <property type="component" value="Unassembled WGS sequence"/>
</dbReference>
<dbReference type="GO" id="GO:0032259">
    <property type="term" value="P:methylation"/>
    <property type="evidence" value="ECO:0007669"/>
    <property type="project" value="UniProtKB-KW"/>
</dbReference>
<comment type="function">
    <text evidence="5">Methylates the class 1 translation termination release factors RF1/PrfA and RF2/PrfB on the glutamine residue of the universally conserved GGQ motif.</text>
</comment>
<dbReference type="InterPro" id="IPR040758">
    <property type="entry name" value="PrmC_N"/>
</dbReference>
<dbReference type="HAMAP" id="MF_02126">
    <property type="entry name" value="RF_methyltr_PrmC"/>
    <property type="match status" value="1"/>
</dbReference>
<dbReference type="Pfam" id="PF05175">
    <property type="entry name" value="MTS"/>
    <property type="match status" value="1"/>
</dbReference>
<dbReference type="RefSeq" id="WP_189583931.1">
    <property type="nucleotide sequence ID" value="NZ_BMYV01000002.1"/>
</dbReference>
<dbReference type="EC" id="2.1.1.297" evidence="5"/>
<organism evidence="8 9">
    <name type="scientific">Litorimonas cladophorae</name>
    <dbReference type="NCBI Taxonomy" id="1220491"/>
    <lineage>
        <taxon>Bacteria</taxon>
        <taxon>Pseudomonadati</taxon>
        <taxon>Pseudomonadota</taxon>
        <taxon>Alphaproteobacteria</taxon>
        <taxon>Maricaulales</taxon>
        <taxon>Robiginitomaculaceae</taxon>
    </lineage>
</organism>
<protein>
    <recommendedName>
        <fullName evidence="5">Release factor glutamine methyltransferase</fullName>
        <shortName evidence="5">RF MTase</shortName>
        <ecNumber evidence="5">2.1.1.297</ecNumber>
    </recommendedName>
    <alternativeName>
        <fullName evidence="5">N5-glutamine methyltransferase PrmC</fullName>
    </alternativeName>
    <alternativeName>
        <fullName evidence="5">Protein-(glutamine-N5) MTase PrmC</fullName>
    </alternativeName>
    <alternativeName>
        <fullName evidence="5">Protein-glutamine N-methyltransferase PrmC</fullName>
    </alternativeName>
</protein>
<feature type="domain" description="Methyltransferase small" evidence="6">
    <location>
        <begin position="124"/>
        <end position="212"/>
    </location>
</feature>
<dbReference type="Gene3D" id="1.10.8.10">
    <property type="entry name" value="DNA helicase RuvA subunit, C-terminal domain"/>
    <property type="match status" value="1"/>
</dbReference>
<sequence>MVIPLDQRPRSGPYSGLNARSAKRFLTQAFEEAGLDFAEDDAREIVESATGLDRTAMMLRGTEFLTPEVFETIKQLMERRLAGEPVDHILGWREFYGRRFQISKAVLSPRADTETLIRGALARLNPHVPHALIDLGTGSGAIGLTLLAELEMTTLLATDLSPDALAVAKANAKTLNVENRVSFVQGPWWDAVPNAARFDMILSNPPYITNAAMKGLEPEVLGFDPDLALRGGPDGLDAYRAIIDGAKARLKPDGWLGFEIGFDQAASLSNLLRADGWSQISVDRDLGGNDRAVWAQGSPA</sequence>
<feature type="binding site" evidence="5">
    <location>
        <begin position="136"/>
        <end position="140"/>
    </location>
    <ligand>
        <name>S-adenosyl-L-methionine</name>
        <dbReference type="ChEBI" id="CHEBI:59789"/>
    </ligand>
</feature>
<gene>
    <name evidence="5 8" type="primary">prmC</name>
    <name evidence="8" type="ORF">GCM10011309_15490</name>
</gene>
<dbReference type="EMBL" id="BMYV01000002">
    <property type="protein sequence ID" value="GGX66768.1"/>
    <property type="molecule type" value="Genomic_DNA"/>
</dbReference>
<dbReference type="InterPro" id="IPR007848">
    <property type="entry name" value="Small_mtfrase_dom"/>
</dbReference>
<accession>A0A918KMJ9</accession>
<dbReference type="InterPro" id="IPR050320">
    <property type="entry name" value="N5-glutamine_MTase"/>
</dbReference>
<dbReference type="GO" id="GO:0003676">
    <property type="term" value="F:nucleic acid binding"/>
    <property type="evidence" value="ECO:0007669"/>
    <property type="project" value="InterPro"/>
</dbReference>
<evidence type="ECO:0000259" key="6">
    <source>
        <dbReference type="Pfam" id="PF05175"/>
    </source>
</evidence>
<dbReference type="PANTHER" id="PTHR18895:SF74">
    <property type="entry name" value="MTRF1L RELEASE FACTOR GLUTAMINE METHYLTRANSFERASE"/>
    <property type="match status" value="1"/>
</dbReference>
<proteinExistence type="inferred from homology"/>
<comment type="similarity">
    <text evidence="5">Belongs to the protein N5-glutamine methyltransferase family. PrmC subfamily.</text>
</comment>
<evidence type="ECO:0000259" key="7">
    <source>
        <dbReference type="Pfam" id="PF17827"/>
    </source>
</evidence>
<feature type="binding site" evidence="5">
    <location>
        <begin position="204"/>
        <end position="207"/>
    </location>
    <ligand>
        <name>substrate</name>
    </ligand>
</feature>
<dbReference type="InterPro" id="IPR019874">
    <property type="entry name" value="RF_methyltr_PrmC"/>
</dbReference>
<dbReference type="CDD" id="cd02440">
    <property type="entry name" value="AdoMet_MTases"/>
    <property type="match status" value="1"/>
</dbReference>
<feature type="domain" description="Release factor glutamine methyltransferase N-terminal" evidence="7">
    <location>
        <begin position="25"/>
        <end position="91"/>
    </location>
</feature>
<evidence type="ECO:0000256" key="4">
    <source>
        <dbReference type="ARBA" id="ARBA00048391"/>
    </source>
</evidence>
<feature type="binding site" evidence="5">
    <location>
        <position position="204"/>
    </location>
    <ligand>
        <name>S-adenosyl-L-methionine</name>
        <dbReference type="ChEBI" id="CHEBI:59789"/>
    </ligand>
</feature>
<dbReference type="Pfam" id="PF17827">
    <property type="entry name" value="PrmC_N"/>
    <property type="match status" value="1"/>
</dbReference>
<dbReference type="PANTHER" id="PTHR18895">
    <property type="entry name" value="HEMK METHYLTRANSFERASE"/>
    <property type="match status" value="1"/>
</dbReference>
<name>A0A918KMJ9_9PROT</name>
<dbReference type="InterPro" id="IPR029063">
    <property type="entry name" value="SAM-dependent_MTases_sf"/>
</dbReference>
<dbReference type="AlphaFoldDB" id="A0A918KMJ9"/>
<reference evidence="8 9" key="1">
    <citation type="journal article" date="2014" name="Int. J. Syst. Evol. Microbiol.">
        <title>Complete genome sequence of Corynebacterium casei LMG S-19264T (=DSM 44701T), isolated from a smear-ripened cheese.</title>
        <authorList>
            <consortium name="US DOE Joint Genome Institute (JGI-PGF)"/>
            <person name="Walter F."/>
            <person name="Albersmeier A."/>
            <person name="Kalinowski J."/>
            <person name="Ruckert C."/>
        </authorList>
    </citation>
    <scope>NUCLEOTIDE SEQUENCE [LARGE SCALE GENOMIC DNA]</scope>
    <source>
        <strain evidence="8 9">KCTC 23968</strain>
    </source>
</reference>
<evidence type="ECO:0000256" key="5">
    <source>
        <dbReference type="HAMAP-Rule" id="MF_02126"/>
    </source>
</evidence>
<dbReference type="NCBIfam" id="TIGR00536">
    <property type="entry name" value="hemK_fam"/>
    <property type="match status" value="1"/>
</dbReference>
<evidence type="ECO:0000256" key="3">
    <source>
        <dbReference type="ARBA" id="ARBA00022691"/>
    </source>
</evidence>
<evidence type="ECO:0000313" key="9">
    <source>
        <dbReference type="Proteomes" id="UP000600865"/>
    </source>
</evidence>
<dbReference type="InterPro" id="IPR002052">
    <property type="entry name" value="DNA_methylase_N6_adenine_CS"/>
</dbReference>